<evidence type="ECO:0000259" key="2">
    <source>
        <dbReference type="Pfam" id="PF14488"/>
    </source>
</evidence>
<proteinExistence type="predicted"/>
<reference evidence="3 4" key="1">
    <citation type="journal article" date="2013" name="Nature">
        <title>Insights into bilaterian evolution from three spiralian genomes.</title>
        <authorList>
            <person name="Simakov O."/>
            <person name="Marletaz F."/>
            <person name="Cho S.J."/>
            <person name="Edsinger-Gonzales E."/>
            <person name="Havlak P."/>
            <person name="Hellsten U."/>
            <person name="Kuo D.H."/>
            <person name="Larsson T."/>
            <person name="Lv J."/>
            <person name="Arendt D."/>
            <person name="Savage R."/>
            <person name="Osoegawa K."/>
            <person name="de Jong P."/>
            <person name="Grimwood J."/>
            <person name="Chapman J.A."/>
            <person name="Shapiro H."/>
            <person name="Aerts A."/>
            <person name="Otillar R.P."/>
            <person name="Terry A.Y."/>
            <person name="Boore J.L."/>
            <person name="Grigoriev I.V."/>
            <person name="Lindberg D.R."/>
            <person name="Seaver E.C."/>
            <person name="Weisblat D.A."/>
            <person name="Putnam N.H."/>
            <person name="Rokhsar D.S."/>
        </authorList>
    </citation>
    <scope>NUCLEOTIDE SEQUENCE [LARGE SCALE GENOMIC DNA]</scope>
</reference>
<dbReference type="OMA" id="IANCSFH"/>
<dbReference type="Pfam" id="PF14488">
    <property type="entry name" value="DUF4434"/>
    <property type="match status" value="1"/>
</dbReference>
<dbReference type="GeneID" id="20236270"/>
<feature type="signal peptide" evidence="1">
    <location>
        <begin position="1"/>
        <end position="16"/>
    </location>
</feature>
<name>V4A2S6_LOTGI</name>
<evidence type="ECO:0000256" key="1">
    <source>
        <dbReference type="SAM" id="SignalP"/>
    </source>
</evidence>
<feature type="domain" description="DUF4434" evidence="2">
    <location>
        <begin position="168"/>
        <end position="454"/>
    </location>
</feature>
<gene>
    <name evidence="3" type="ORF">LOTGIDRAFT_154331</name>
</gene>
<dbReference type="Gene3D" id="3.20.20.80">
    <property type="entry name" value="Glycosidases"/>
    <property type="match status" value="1"/>
</dbReference>
<dbReference type="Proteomes" id="UP000030746">
    <property type="component" value="Unassembled WGS sequence"/>
</dbReference>
<dbReference type="CTD" id="20236270"/>
<organism evidence="3 4">
    <name type="scientific">Lottia gigantea</name>
    <name type="common">Giant owl limpet</name>
    <dbReference type="NCBI Taxonomy" id="225164"/>
    <lineage>
        <taxon>Eukaryota</taxon>
        <taxon>Metazoa</taxon>
        <taxon>Spiralia</taxon>
        <taxon>Lophotrochozoa</taxon>
        <taxon>Mollusca</taxon>
        <taxon>Gastropoda</taxon>
        <taxon>Patellogastropoda</taxon>
        <taxon>Lottioidea</taxon>
        <taxon>Lottiidae</taxon>
        <taxon>Lottia</taxon>
    </lineage>
</organism>
<dbReference type="RefSeq" id="XP_009060273.1">
    <property type="nucleotide sequence ID" value="XM_009062025.1"/>
</dbReference>
<accession>V4A2S6</accession>
<evidence type="ECO:0000313" key="4">
    <source>
        <dbReference type="Proteomes" id="UP000030746"/>
    </source>
</evidence>
<dbReference type="EMBL" id="KB202619">
    <property type="protein sequence ID" value="ESO89240.1"/>
    <property type="molecule type" value="Genomic_DNA"/>
</dbReference>
<evidence type="ECO:0000313" key="3">
    <source>
        <dbReference type="EMBL" id="ESO89240.1"/>
    </source>
</evidence>
<dbReference type="OrthoDB" id="6145673at2759"/>
<feature type="chain" id="PRO_5004715694" description="DUF4434 domain-containing protein" evidence="1">
    <location>
        <begin position="17"/>
        <end position="579"/>
    </location>
</feature>
<dbReference type="HOGENOM" id="CLU_464030_0_0_1"/>
<keyword evidence="1" id="KW-0732">Signal</keyword>
<dbReference type="InterPro" id="IPR027849">
    <property type="entry name" value="DUF4434"/>
</dbReference>
<sequence length="579" mass="66291">MELVLFSIYFVGVVSSMRSVPKYPITASWFKDRFSSQEWVASLQEFQLQGGDTVWLRAQPVVIRSKEDLQRDPSFVWCGSRKSSTGVTGTRCYDEAVQELSQHDLIVRTFLTYNYEENFSNSIMLCPKYDLKIISSRIYYRIVLPLEKVQNPCELPANSSVAVLFTSFAGTDPHELLVETASQMNMSVFFGLPSFPTQSGTGFVTELTEAYHWWIFRVLTEHKQRYNELFMKNSGVSIYDTVKGYYSTDECCLGDVSVDSFYVELYKLIGNTVHSFSKLFTISPYVDLNRSQVNLSVEQHVQGFEILAQCHADVIAVQEGRGAGKGCYYWETEINKTVQEVDPVLDDIIHYIDPKIKPDVTYSEAFTASNQEVFRAFSEVRDRMVHKSGFKFQFWLNVEAFEYIRDDPCLPVDVPGSGMAELLDRTSKERIDRSLTVAGAFTQKIISFAWDSDYVCVSKKYNESLASTIRRDYGRPIISNCSFHSASNMSVVVIGYNLAGLMQKFQVNYPTRNGKRQETELYGYYYETDYGVQHDRVPSLQYVQLFDVPDVYTNLAMKGYVEVLATGSYNKCVFVYDYS</sequence>
<dbReference type="KEGG" id="lgi:LOTGIDRAFT_154331"/>
<dbReference type="AlphaFoldDB" id="V4A2S6"/>
<keyword evidence="4" id="KW-1185">Reference proteome</keyword>
<protein>
    <recommendedName>
        <fullName evidence="2">DUF4434 domain-containing protein</fullName>
    </recommendedName>
</protein>